<name>A0A0B8QN63_9VIBR</name>
<reference evidence="5 6" key="2">
    <citation type="submission" date="2015-01" db="EMBL/GenBank/DDBJ databases">
        <authorList>
            <consortium name="NBRP consortium"/>
            <person name="Sawabe T."/>
            <person name="Meirelles P."/>
            <person name="Feng G."/>
            <person name="Sayaka M."/>
            <person name="Hattori M."/>
            <person name="Ohkuma M."/>
        </authorList>
    </citation>
    <scope>NUCLEOTIDE SEQUENCE [LARGE SCALE GENOMIC DNA]</scope>
    <source>
        <strain evidence="6">JCM 19241</strain>
    </source>
</reference>
<evidence type="ECO:0000259" key="4">
    <source>
        <dbReference type="PROSITE" id="PS50887"/>
    </source>
</evidence>
<protein>
    <recommendedName>
        <fullName evidence="1">diguanylate cyclase</fullName>
        <ecNumber evidence="1">2.7.7.65</ecNumber>
    </recommendedName>
</protein>
<dbReference type="EMBL" id="BBSC01000005">
    <property type="protein sequence ID" value="GAM75849.1"/>
    <property type="molecule type" value="Genomic_DNA"/>
</dbReference>
<dbReference type="PROSITE" id="PS50887">
    <property type="entry name" value="GGDEF"/>
    <property type="match status" value="1"/>
</dbReference>
<dbReference type="PANTHER" id="PTHR45138:SF9">
    <property type="entry name" value="DIGUANYLATE CYCLASE DGCM-RELATED"/>
    <property type="match status" value="1"/>
</dbReference>
<dbReference type="EC" id="2.7.7.65" evidence="1"/>
<dbReference type="STRING" id="1481914.JCM19241_147"/>
<dbReference type="Proteomes" id="UP000031666">
    <property type="component" value="Unassembled WGS sequence"/>
</dbReference>
<feature type="region of interest" description="Disordered" evidence="3">
    <location>
        <begin position="84"/>
        <end position="104"/>
    </location>
</feature>
<comment type="catalytic activity">
    <reaction evidence="2">
        <text>2 GTP = 3',3'-c-di-GMP + 2 diphosphate</text>
        <dbReference type="Rhea" id="RHEA:24898"/>
        <dbReference type="ChEBI" id="CHEBI:33019"/>
        <dbReference type="ChEBI" id="CHEBI:37565"/>
        <dbReference type="ChEBI" id="CHEBI:58805"/>
        <dbReference type="EC" id="2.7.7.65"/>
    </reaction>
</comment>
<dbReference type="InterPro" id="IPR000160">
    <property type="entry name" value="GGDEF_dom"/>
</dbReference>
<evidence type="ECO:0000313" key="6">
    <source>
        <dbReference type="Proteomes" id="UP000031666"/>
    </source>
</evidence>
<dbReference type="InterPro" id="IPR029787">
    <property type="entry name" value="Nucleotide_cyclase"/>
</dbReference>
<dbReference type="Gene3D" id="3.30.70.270">
    <property type="match status" value="1"/>
</dbReference>
<accession>A0A0B8QN63</accession>
<dbReference type="SUPFAM" id="SSF55073">
    <property type="entry name" value="Nucleotide cyclase"/>
    <property type="match status" value="1"/>
</dbReference>
<comment type="caution">
    <text evidence="5">The sequence shown here is derived from an EMBL/GenBank/DDBJ whole genome shotgun (WGS) entry which is preliminary data.</text>
</comment>
<evidence type="ECO:0000256" key="2">
    <source>
        <dbReference type="ARBA" id="ARBA00034247"/>
    </source>
</evidence>
<reference evidence="5 6" key="1">
    <citation type="submission" date="2015-01" db="EMBL/GenBank/DDBJ databases">
        <title>Vibrio sp. C94 JCM 19241 whole genome shotgun sequence.</title>
        <authorList>
            <person name="Sawabe T."/>
            <person name="Meirelles P."/>
            <person name="Feng G."/>
            <person name="Sayaka M."/>
            <person name="Hattori M."/>
            <person name="Ohkuma M."/>
        </authorList>
    </citation>
    <scope>NUCLEOTIDE SEQUENCE [LARGE SCALE GENOMIC DNA]</scope>
    <source>
        <strain evidence="6">JCM 19241</strain>
    </source>
</reference>
<dbReference type="PANTHER" id="PTHR45138">
    <property type="entry name" value="REGULATORY COMPONENTS OF SENSORY TRANSDUCTION SYSTEM"/>
    <property type="match status" value="1"/>
</dbReference>
<gene>
    <name evidence="5" type="ORF">JCM19241_147</name>
</gene>
<dbReference type="GO" id="GO:0052621">
    <property type="term" value="F:diguanylate cyclase activity"/>
    <property type="evidence" value="ECO:0007669"/>
    <property type="project" value="UniProtKB-EC"/>
</dbReference>
<evidence type="ECO:0000313" key="5">
    <source>
        <dbReference type="EMBL" id="GAM75849.1"/>
    </source>
</evidence>
<dbReference type="GO" id="GO:0005886">
    <property type="term" value="C:plasma membrane"/>
    <property type="evidence" value="ECO:0007669"/>
    <property type="project" value="TreeGrafter"/>
</dbReference>
<dbReference type="GO" id="GO:1902201">
    <property type="term" value="P:negative regulation of bacterial-type flagellum-dependent cell motility"/>
    <property type="evidence" value="ECO:0007669"/>
    <property type="project" value="TreeGrafter"/>
</dbReference>
<dbReference type="GO" id="GO:0043709">
    <property type="term" value="P:cell adhesion involved in single-species biofilm formation"/>
    <property type="evidence" value="ECO:0007669"/>
    <property type="project" value="TreeGrafter"/>
</dbReference>
<dbReference type="InterPro" id="IPR043128">
    <property type="entry name" value="Rev_trsase/Diguanyl_cyclase"/>
</dbReference>
<evidence type="ECO:0000256" key="3">
    <source>
        <dbReference type="SAM" id="MobiDB-lite"/>
    </source>
</evidence>
<proteinExistence type="predicted"/>
<feature type="domain" description="GGDEF" evidence="4">
    <location>
        <begin position="1"/>
        <end position="104"/>
    </location>
</feature>
<organism evidence="5 6">
    <name type="scientific">Vibrio ishigakensis</name>
    <dbReference type="NCBI Taxonomy" id="1481914"/>
    <lineage>
        <taxon>Bacteria</taxon>
        <taxon>Pseudomonadati</taxon>
        <taxon>Pseudomonadota</taxon>
        <taxon>Gammaproteobacteria</taxon>
        <taxon>Vibrionales</taxon>
        <taxon>Vibrionaceae</taxon>
        <taxon>Vibrio</taxon>
    </lineage>
</organism>
<dbReference type="InterPro" id="IPR050469">
    <property type="entry name" value="Diguanylate_Cyclase"/>
</dbReference>
<evidence type="ECO:0000256" key="1">
    <source>
        <dbReference type="ARBA" id="ARBA00012528"/>
    </source>
</evidence>
<sequence length="104" mass="11551">MILAMTDVINEHFPGSVSSARIGDDEFAILFRAEDHSQGFAQAEKLRQNIESVSFIYEDKDISFTASAGVSLVQINVDETLKQSQQALEQSKRNGKNQTTMNVL</sequence>
<dbReference type="NCBIfam" id="TIGR00254">
    <property type="entry name" value="GGDEF"/>
    <property type="match status" value="1"/>
</dbReference>
<dbReference type="AlphaFoldDB" id="A0A0B8QN63"/>
<dbReference type="Pfam" id="PF00990">
    <property type="entry name" value="GGDEF"/>
    <property type="match status" value="1"/>
</dbReference>